<name>A0A3N0CS10_9ACTN</name>
<accession>A0A3N0CS10</accession>
<evidence type="ECO:0000313" key="2">
    <source>
        <dbReference type="Proteomes" id="UP000267128"/>
    </source>
</evidence>
<organism evidence="1 2">
    <name type="scientific">Nocardioides marmoriginsengisoli</name>
    <dbReference type="NCBI Taxonomy" id="661483"/>
    <lineage>
        <taxon>Bacteria</taxon>
        <taxon>Bacillati</taxon>
        <taxon>Actinomycetota</taxon>
        <taxon>Actinomycetes</taxon>
        <taxon>Propionibacteriales</taxon>
        <taxon>Nocardioidaceae</taxon>
        <taxon>Nocardioides</taxon>
    </lineage>
</organism>
<dbReference type="AlphaFoldDB" id="A0A3N0CS10"/>
<evidence type="ECO:0008006" key="3">
    <source>
        <dbReference type="Google" id="ProtNLM"/>
    </source>
</evidence>
<dbReference type="Proteomes" id="UP000267128">
    <property type="component" value="Unassembled WGS sequence"/>
</dbReference>
<protein>
    <recommendedName>
        <fullName evidence="3">DUF559 domain-containing protein</fullName>
    </recommendedName>
</protein>
<proteinExistence type="predicted"/>
<sequence length="221" mass="24035">MPDLPDVTFPRDRRIDPSVRSVLVPHWSNLAPEDVVDGVTSMRRTLIDCMRNLPLEESVPIADSAVRAGDITSPALVRLAASMRGRGRRRAMAVAAMATAAAANAYESTLRAIASTVPGLNVEPQRPIRIADGRVLHPDLLDERLGIVIEAESFTWHGETAALTRDCARYNAFVTQGLIVIRFSWPQVIFRPAYVVEVLANAVALAHRHANVARGAPAYAA</sequence>
<dbReference type="EMBL" id="RJSE01000001">
    <property type="protein sequence ID" value="RNL66061.1"/>
    <property type="molecule type" value="Genomic_DNA"/>
</dbReference>
<gene>
    <name evidence="1" type="ORF">EFK50_00025</name>
</gene>
<evidence type="ECO:0000313" key="1">
    <source>
        <dbReference type="EMBL" id="RNL66061.1"/>
    </source>
</evidence>
<reference evidence="1 2" key="1">
    <citation type="submission" date="2018-11" db="EMBL/GenBank/DDBJ databases">
        <authorList>
            <person name="Li F."/>
        </authorList>
    </citation>
    <scope>NUCLEOTIDE SEQUENCE [LARGE SCALE GENOMIC DNA]</scope>
    <source>
        <strain evidence="1 2">Gsoil 097</strain>
    </source>
</reference>
<comment type="caution">
    <text evidence="1">The sequence shown here is derived from an EMBL/GenBank/DDBJ whole genome shotgun (WGS) entry which is preliminary data.</text>
</comment>
<keyword evidence="2" id="KW-1185">Reference proteome</keyword>